<dbReference type="EMBL" id="FONZ01000003">
    <property type="protein sequence ID" value="SFF17329.1"/>
    <property type="molecule type" value="Genomic_DNA"/>
</dbReference>
<feature type="transmembrane region" description="Helical" evidence="1">
    <location>
        <begin position="130"/>
        <end position="149"/>
    </location>
</feature>
<evidence type="ECO:0000313" key="3">
    <source>
        <dbReference type="Proteomes" id="UP000198520"/>
    </source>
</evidence>
<proteinExistence type="predicted"/>
<keyword evidence="1" id="KW-0812">Transmembrane</keyword>
<accession>A0A1I2GJX0</accession>
<evidence type="ECO:0000256" key="1">
    <source>
        <dbReference type="SAM" id="Phobius"/>
    </source>
</evidence>
<dbReference type="AlphaFoldDB" id="A0A1I2GJX0"/>
<evidence type="ECO:0008006" key="4">
    <source>
        <dbReference type="Google" id="ProtNLM"/>
    </source>
</evidence>
<keyword evidence="3" id="KW-1185">Reference proteome</keyword>
<sequence length="150" mass="14940">MVPSIVLIAATGLARLVGLAVPYADSWPAATAIGLAAAFALASTAHFLQPRRDGLIAIVPPAVPRPDLAVTATGLLEVVGAVGLLIEPLRTPAAVGLALLLVAVFPANVRAAGARRHPAAPATPLPLRAAVQLGFLAACAVAACAGRLLT</sequence>
<dbReference type="PANTHER" id="PTHR36974:SF1">
    <property type="entry name" value="DOXX FAMILY MEMBRANE PROTEIN"/>
    <property type="match status" value="1"/>
</dbReference>
<gene>
    <name evidence="2" type="ORF">SAMN04488035_1796</name>
</gene>
<dbReference type="Proteomes" id="UP000198520">
    <property type="component" value="Unassembled WGS sequence"/>
</dbReference>
<evidence type="ECO:0000313" key="2">
    <source>
        <dbReference type="EMBL" id="SFF17329.1"/>
    </source>
</evidence>
<feature type="transmembrane region" description="Helical" evidence="1">
    <location>
        <begin position="30"/>
        <end position="48"/>
    </location>
</feature>
<feature type="transmembrane region" description="Helical" evidence="1">
    <location>
        <begin position="68"/>
        <end position="86"/>
    </location>
</feature>
<reference evidence="3" key="1">
    <citation type="submission" date="2016-10" db="EMBL/GenBank/DDBJ databases">
        <authorList>
            <person name="Varghese N."/>
            <person name="Submissions S."/>
        </authorList>
    </citation>
    <scope>NUCLEOTIDE SEQUENCE [LARGE SCALE GENOMIC DNA]</scope>
    <source>
        <strain evidence="3">DSM 19083</strain>
    </source>
</reference>
<name>A0A1I2GJX0_9MICO</name>
<dbReference type="RefSeq" id="WP_093377591.1">
    <property type="nucleotide sequence ID" value="NZ_BNAN01000003.1"/>
</dbReference>
<keyword evidence="1" id="KW-1133">Transmembrane helix</keyword>
<keyword evidence="1" id="KW-0472">Membrane</keyword>
<dbReference type="STRING" id="285351.SAMN04488035_1796"/>
<protein>
    <recommendedName>
        <fullName evidence="4">DoxX-like family protein</fullName>
    </recommendedName>
</protein>
<feature type="transmembrane region" description="Helical" evidence="1">
    <location>
        <begin position="92"/>
        <end position="109"/>
    </location>
</feature>
<dbReference type="PANTHER" id="PTHR36974">
    <property type="entry name" value="MEMBRANE PROTEIN-RELATED"/>
    <property type="match status" value="1"/>
</dbReference>
<organism evidence="2 3">
    <name type="scientific">Flavimobilis marinus</name>
    <dbReference type="NCBI Taxonomy" id="285351"/>
    <lineage>
        <taxon>Bacteria</taxon>
        <taxon>Bacillati</taxon>
        <taxon>Actinomycetota</taxon>
        <taxon>Actinomycetes</taxon>
        <taxon>Micrococcales</taxon>
        <taxon>Jonesiaceae</taxon>
        <taxon>Flavimobilis</taxon>
    </lineage>
</organism>